<dbReference type="PROSITE" id="PS50931">
    <property type="entry name" value="HTH_LYSR"/>
    <property type="match status" value="1"/>
</dbReference>
<evidence type="ECO:0000313" key="6">
    <source>
        <dbReference type="EMBL" id="MFC0588275.1"/>
    </source>
</evidence>
<organism evidence="6 7">
    <name type="scientific">Novosphingobium aquiterrae</name>
    <dbReference type="NCBI Taxonomy" id="624388"/>
    <lineage>
        <taxon>Bacteria</taxon>
        <taxon>Pseudomonadati</taxon>
        <taxon>Pseudomonadota</taxon>
        <taxon>Alphaproteobacteria</taxon>
        <taxon>Sphingomonadales</taxon>
        <taxon>Sphingomonadaceae</taxon>
        <taxon>Novosphingobium</taxon>
    </lineage>
</organism>
<evidence type="ECO:0000256" key="4">
    <source>
        <dbReference type="ARBA" id="ARBA00023163"/>
    </source>
</evidence>
<dbReference type="Gene3D" id="1.10.10.10">
    <property type="entry name" value="Winged helix-like DNA-binding domain superfamily/Winged helix DNA-binding domain"/>
    <property type="match status" value="1"/>
</dbReference>
<dbReference type="RefSeq" id="WP_379479782.1">
    <property type="nucleotide sequence ID" value="NZ_JBHLTL010000001.1"/>
</dbReference>
<dbReference type="InterPro" id="IPR036390">
    <property type="entry name" value="WH_DNA-bd_sf"/>
</dbReference>
<sequence>MEMQQVRYFLAVAKTLNFTRAAEQCNVTQPALTRAIKQLEDELGGELIRREGRLSHLTDLGDRMLPLLTQCYESAQTAKVLAAKVKSGDLATLAVGVSITLDVALLLSALAELQRAFPGLQLQIRRGNGMQIAEWLKNGEIELAFGGALGESWDRLDCWPMFSESFDLVVAGDHELARINDIELRVEVLRKERLLVHSLQDGSELTLASLEQAGIRTDDAHEVSCNRDLEALVEAKFGVAVLPHSTFQSGELRHLPWPGLDLRRTVAVYTIAGRSRSREASALLNLVRSADWEARLVA</sequence>
<accession>A0ABV6PEM1</accession>
<dbReference type="Pfam" id="PF00126">
    <property type="entry name" value="HTH_1"/>
    <property type="match status" value="1"/>
</dbReference>
<dbReference type="InterPro" id="IPR036388">
    <property type="entry name" value="WH-like_DNA-bd_sf"/>
</dbReference>
<comment type="caution">
    <text evidence="6">The sequence shown here is derived from an EMBL/GenBank/DDBJ whole genome shotgun (WGS) entry which is preliminary data.</text>
</comment>
<dbReference type="SUPFAM" id="SSF53850">
    <property type="entry name" value="Periplasmic binding protein-like II"/>
    <property type="match status" value="1"/>
</dbReference>
<dbReference type="Gene3D" id="3.40.190.10">
    <property type="entry name" value="Periplasmic binding protein-like II"/>
    <property type="match status" value="2"/>
</dbReference>
<dbReference type="EMBL" id="JBHLTL010000001">
    <property type="protein sequence ID" value="MFC0588275.1"/>
    <property type="molecule type" value="Genomic_DNA"/>
</dbReference>
<dbReference type="PRINTS" id="PR00039">
    <property type="entry name" value="HTHLYSR"/>
</dbReference>
<keyword evidence="4" id="KW-0804">Transcription</keyword>
<reference evidence="6 7" key="1">
    <citation type="submission" date="2024-09" db="EMBL/GenBank/DDBJ databases">
        <authorList>
            <person name="Sun Q."/>
            <person name="Mori K."/>
        </authorList>
    </citation>
    <scope>NUCLEOTIDE SEQUENCE [LARGE SCALE GENOMIC DNA]</scope>
    <source>
        <strain evidence="6 7">NCAIM B.02537</strain>
    </source>
</reference>
<evidence type="ECO:0000313" key="7">
    <source>
        <dbReference type="Proteomes" id="UP001589943"/>
    </source>
</evidence>
<dbReference type="InterPro" id="IPR000847">
    <property type="entry name" value="LysR_HTH_N"/>
</dbReference>
<dbReference type="Pfam" id="PF03466">
    <property type="entry name" value="LysR_substrate"/>
    <property type="match status" value="1"/>
</dbReference>
<dbReference type="InterPro" id="IPR005119">
    <property type="entry name" value="LysR_subst-bd"/>
</dbReference>
<gene>
    <name evidence="6" type="ORF">ACFFF7_02500</name>
</gene>
<evidence type="ECO:0000256" key="2">
    <source>
        <dbReference type="ARBA" id="ARBA00023015"/>
    </source>
</evidence>
<keyword evidence="2" id="KW-0805">Transcription regulation</keyword>
<evidence type="ECO:0000256" key="1">
    <source>
        <dbReference type="ARBA" id="ARBA00009437"/>
    </source>
</evidence>
<dbReference type="Proteomes" id="UP001589943">
    <property type="component" value="Unassembled WGS sequence"/>
</dbReference>
<dbReference type="SUPFAM" id="SSF46785">
    <property type="entry name" value="Winged helix' DNA-binding domain"/>
    <property type="match status" value="1"/>
</dbReference>
<proteinExistence type="inferred from homology"/>
<name>A0ABV6PEM1_9SPHN</name>
<dbReference type="CDD" id="cd05466">
    <property type="entry name" value="PBP2_LTTR_substrate"/>
    <property type="match status" value="1"/>
</dbReference>
<dbReference type="PANTHER" id="PTHR30346:SF28">
    <property type="entry name" value="HTH-TYPE TRANSCRIPTIONAL REGULATOR CYNR"/>
    <property type="match status" value="1"/>
</dbReference>
<keyword evidence="7" id="KW-1185">Reference proteome</keyword>
<protein>
    <submittedName>
        <fullName evidence="6">LysR family transcriptional regulator</fullName>
    </submittedName>
</protein>
<evidence type="ECO:0000256" key="3">
    <source>
        <dbReference type="ARBA" id="ARBA00023125"/>
    </source>
</evidence>
<feature type="domain" description="HTH lysR-type" evidence="5">
    <location>
        <begin position="1"/>
        <end position="58"/>
    </location>
</feature>
<dbReference type="PANTHER" id="PTHR30346">
    <property type="entry name" value="TRANSCRIPTIONAL DUAL REGULATOR HCAR-RELATED"/>
    <property type="match status" value="1"/>
</dbReference>
<keyword evidence="3" id="KW-0238">DNA-binding</keyword>
<comment type="similarity">
    <text evidence="1">Belongs to the LysR transcriptional regulatory family.</text>
</comment>
<evidence type="ECO:0000259" key="5">
    <source>
        <dbReference type="PROSITE" id="PS50931"/>
    </source>
</evidence>